<keyword evidence="3" id="KW-1185">Reference proteome</keyword>
<dbReference type="EMBL" id="JAGIOO010000001">
    <property type="protein sequence ID" value="MBP2472670.1"/>
    <property type="molecule type" value="Genomic_DNA"/>
</dbReference>
<keyword evidence="1" id="KW-0732">Signal</keyword>
<accession>A0ABS5A7W8</accession>
<proteinExistence type="predicted"/>
<dbReference type="RefSeq" id="WP_086789726.1">
    <property type="nucleotide sequence ID" value="NZ_JAGIOO010000001.1"/>
</dbReference>
<evidence type="ECO:0000313" key="3">
    <source>
        <dbReference type="Proteomes" id="UP001519363"/>
    </source>
</evidence>
<name>A0ABS5A7W8_9PSEU</name>
<comment type="caution">
    <text evidence="2">The sequence shown here is derived from an EMBL/GenBank/DDBJ whole genome shotgun (WGS) entry which is preliminary data.</text>
</comment>
<feature type="signal peptide" evidence="1">
    <location>
        <begin position="1"/>
        <end position="33"/>
    </location>
</feature>
<evidence type="ECO:0000313" key="2">
    <source>
        <dbReference type="EMBL" id="MBP2472670.1"/>
    </source>
</evidence>
<sequence length="345" mass="34988">MTKESTTMRIARAASALALTPLLLLGGTVPAFAADTLTQLALLPGTDRAGAADVNDHGVVVGSSGNLNEPRAARWAADGAVTELARPEDYAHAQAAAVNNSGVVVGSAQQPGLPRPVRWDAQGTPALLPLPAGGNRSGYATDVNDAGTAVGWADYHVEETGWQERGLRWAADGALTVLAPLPGHQNSGARAVGPDGTAVGTSGLWGQNHPVRWLPDGTVQALPSLPGRSGGFAEGINADGVIVGSSGGRPVRWNPDGTVTDLGLPPGAVRVYATDVNDAGLITLIATDDRNDDRPVVRELDGTFTVLPGLGEGLKGGANALNGTGTVVGLGGDARSGGLAVRWTR</sequence>
<feature type="chain" id="PRO_5045212405" evidence="1">
    <location>
        <begin position="34"/>
        <end position="345"/>
    </location>
</feature>
<protein>
    <submittedName>
        <fullName evidence="2">Membrane protein</fullName>
    </submittedName>
</protein>
<dbReference type="Proteomes" id="UP001519363">
    <property type="component" value="Unassembled WGS sequence"/>
</dbReference>
<evidence type="ECO:0000256" key="1">
    <source>
        <dbReference type="SAM" id="SignalP"/>
    </source>
</evidence>
<organism evidence="2 3">
    <name type="scientific">Crossiella equi</name>
    <dbReference type="NCBI Taxonomy" id="130796"/>
    <lineage>
        <taxon>Bacteria</taxon>
        <taxon>Bacillati</taxon>
        <taxon>Actinomycetota</taxon>
        <taxon>Actinomycetes</taxon>
        <taxon>Pseudonocardiales</taxon>
        <taxon>Pseudonocardiaceae</taxon>
        <taxon>Crossiella</taxon>
    </lineage>
</organism>
<reference evidence="2 3" key="1">
    <citation type="submission" date="2021-03" db="EMBL/GenBank/DDBJ databases">
        <title>Sequencing the genomes of 1000 actinobacteria strains.</title>
        <authorList>
            <person name="Klenk H.-P."/>
        </authorList>
    </citation>
    <scope>NUCLEOTIDE SEQUENCE [LARGE SCALE GENOMIC DNA]</scope>
    <source>
        <strain evidence="2 3">DSM 44580</strain>
    </source>
</reference>
<gene>
    <name evidence="2" type="ORF">JOF53_001542</name>
</gene>